<evidence type="ECO:0000256" key="3">
    <source>
        <dbReference type="ARBA" id="ARBA00022737"/>
    </source>
</evidence>
<dbReference type="PANTHER" id="PTHR46630:SF1">
    <property type="entry name" value="TETRATRICOPEPTIDE REPEAT PROTEIN 29"/>
    <property type="match status" value="1"/>
</dbReference>
<dbReference type="AlphaFoldDB" id="A0A6J6ET13"/>
<gene>
    <name evidence="6" type="ORF">UFOPK1755_00416</name>
</gene>
<evidence type="ECO:0000256" key="1">
    <source>
        <dbReference type="ARBA" id="ARBA00004496"/>
    </source>
</evidence>
<name>A0A6J6ET13_9ZZZZ</name>
<comment type="subcellular location">
    <subcellularLocation>
        <location evidence="1">Cytoplasm</location>
    </subcellularLocation>
</comment>
<dbReference type="EMBL" id="CAEZTX010000021">
    <property type="protein sequence ID" value="CAB4579680.1"/>
    <property type="molecule type" value="Genomic_DNA"/>
</dbReference>
<dbReference type="InterPro" id="IPR019734">
    <property type="entry name" value="TPR_rpt"/>
</dbReference>
<dbReference type="Pfam" id="PF13424">
    <property type="entry name" value="TPR_12"/>
    <property type="match status" value="1"/>
</dbReference>
<dbReference type="GO" id="GO:0003341">
    <property type="term" value="P:cilium movement"/>
    <property type="evidence" value="ECO:0007669"/>
    <property type="project" value="TreeGrafter"/>
</dbReference>
<protein>
    <submittedName>
        <fullName evidence="6">Unannotated protein</fullName>
    </submittedName>
</protein>
<evidence type="ECO:0000256" key="2">
    <source>
        <dbReference type="ARBA" id="ARBA00022490"/>
    </source>
</evidence>
<dbReference type="InterPro" id="IPR051476">
    <property type="entry name" value="Bac_ResReg_Asp_Phosphatase"/>
</dbReference>
<dbReference type="GO" id="GO:0005737">
    <property type="term" value="C:cytoplasm"/>
    <property type="evidence" value="ECO:0007669"/>
    <property type="project" value="UniProtKB-SubCell"/>
</dbReference>
<organism evidence="6">
    <name type="scientific">freshwater metagenome</name>
    <dbReference type="NCBI Taxonomy" id="449393"/>
    <lineage>
        <taxon>unclassified sequences</taxon>
        <taxon>metagenomes</taxon>
        <taxon>ecological metagenomes</taxon>
    </lineage>
</organism>
<dbReference type="SMART" id="SM00028">
    <property type="entry name" value="TPR"/>
    <property type="match status" value="4"/>
</dbReference>
<keyword evidence="2" id="KW-0963">Cytoplasm</keyword>
<evidence type="ECO:0000256" key="5">
    <source>
        <dbReference type="SAM" id="MobiDB-lite"/>
    </source>
</evidence>
<proteinExistence type="predicted"/>
<evidence type="ECO:0000313" key="6">
    <source>
        <dbReference type="EMBL" id="CAB4579680.1"/>
    </source>
</evidence>
<evidence type="ECO:0000256" key="4">
    <source>
        <dbReference type="ARBA" id="ARBA00022803"/>
    </source>
</evidence>
<feature type="region of interest" description="Disordered" evidence="5">
    <location>
        <begin position="1"/>
        <end position="24"/>
    </location>
</feature>
<sequence>MNDEERTSQEEREQELWREVSQSEGADRAGAITALSRILWDKSKYKESLAFCESARDLYVEAGRENYLDELTDVNFGIMNNLDMLHRPREAAEAAAVIVGLYRETDHPMLGELLRDEGRYWFSAGEIEKSLERHLEAIAIVDLDQSEIGRGVDLLNLGMARRRLGHYIDAIEDLKAAIAIFKAEKDPTWVSKCHGELTEVYTELEMPDEIEEWARKALDFAELSGNSRWEYWLNYYIGVARKIKGDLDSAEEFLSKARSQAVQYGDHDWNLLIRIEKEAAGIDVIRGKVSQAEEKLRRVSTIEETLLAS</sequence>
<dbReference type="SUPFAM" id="SSF48452">
    <property type="entry name" value="TPR-like"/>
    <property type="match status" value="2"/>
</dbReference>
<keyword evidence="4" id="KW-0802">TPR repeat</keyword>
<accession>A0A6J6ET13</accession>
<dbReference type="GO" id="GO:0005929">
    <property type="term" value="C:cilium"/>
    <property type="evidence" value="ECO:0007669"/>
    <property type="project" value="TreeGrafter"/>
</dbReference>
<feature type="compositionally biased region" description="Basic and acidic residues" evidence="5">
    <location>
        <begin position="1"/>
        <end position="18"/>
    </location>
</feature>
<reference evidence="6" key="1">
    <citation type="submission" date="2020-05" db="EMBL/GenBank/DDBJ databases">
        <authorList>
            <person name="Chiriac C."/>
            <person name="Salcher M."/>
            <person name="Ghai R."/>
            <person name="Kavagutti S V."/>
        </authorList>
    </citation>
    <scope>NUCLEOTIDE SEQUENCE</scope>
</reference>
<keyword evidence="3" id="KW-0677">Repeat</keyword>
<dbReference type="Gene3D" id="1.25.40.10">
    <property type="entry name" value="Tetratricopeptide repeat domain"/>
    <property type="match status" value="1"/>
</dbReference>
<dbReference type="PANTHER" id="PTHR46630">
    <property type="entry name" value="TETRATRICOPEPTIDE REPEAT PROTEIN 29"/>
    <property type="match status" value="1"/>
</dbReference>
<dbReference type="InterPro" id="IPR011990">
    <property type="entry name" value="TPR-like_helical_dom_sf"/>
</dbReference>